<sequence>MAKATIATVQELIKKLTDTFVTEIQNLRGEVATLRTELAAAQQRSTTLQPQHLPSSDEGKRSVAEVVKAPVCCALDEEKATKEVVILKLPENDRDVQDVQEVCEKATVSVKPETLIRLGKINPDRPRTLKASFPTAFDARTFMAKIEQCKEAEPDSLGIRCRPGRALEQQALSTTVYKLNQKTRCGESYSLRSNGEVWKFGKGETWLKGGNADDAVLAELLPTGFGIHHRARTNRGGGVALVFK</sequence>
<dbReference type="OrthoDB" id="7872928at2759"/>
<reference evidence="2" key="3">
    <citation type="submission" date="2015-06" db="UniProtKB">
        <authorList>
            <consortium name="EnsemblMetazoa"/>
        </authorList>
    </citation>
    <scope>IDENTIFICATION</scope>
</reference>
<evidence type="ECO:0000313" key="1">
    <source>
        <dbReference type="EMBL" id="ELT97740.1"/>
    </source>
</evidence>
<proteinExistence type="predicted"/>
<reference evidence="1 3" key="2">
    <citation type="journal article" date="2013" name="Nature">
        <title>Insights into bilaterian evolution from three spiralian genomes.</title>
        <authorList>
            <person name="Simakov O."/>
            <person name="Marletaz F."/>
            <person name="Cho S.J."/>
            <person name="Edsinger-Gonzales E."/>
            <person name="Havlak P."/>
            <person name="Hellsten U."/>
            <person name="Kuo D.H."/>
            <person name="Larsson T."/>
            <person name="Lv J."/>
            <person name="Arendt D."/>
            <person name="Savage R."/>
            <person name="Osoegawa K."/>
            <person name="de Jong P."/>
            <person name="Grimwood J."/>
            <person name="Chapman J.A."/>
            <person name="Shapiro H."/>
            <person name="Aerts A."/>
            <person name="Otillar R.P."/>
            <person name="Terry A.Y."/>
            <person name="Boore J.L."/>
            <person name="Grigoriev I.V."/>
            <person name="Lindberg D.R."/>
            <person name="Seaver E.C."/>
            <person name="Weisblat D.A."/>
            <person name="Putnam N.H."/>
            <person name="Rokhsar D.S."/>
        </authorList>
    </citation>
    <scope>NUCLEOTIDE SEQUENCE</scope>
    <source>
        <strain evidence="1 3">I ESC-2004</strain>
    </source>
</reference>
<dbReference type="EnsemblMetazoa" id="CapteT210132">
    <property type="protein sequence ID" value="CapteP210132"/>
    <property type="gene ID" value="CapteG210132"/>
</dbReference>
<organism evidence="1">
    <name type="scientific">Capitella teleta</name>
    <name type="common">Polychaete worm</name>
    <dbReference type="NCBI Taxonomy" id="283909"/>
    <lineage>
        <taxon>Eukaryota</taxon>
        <taxon>Metazoa</taxon>
        <taxon>Spiralia</taxon>
        <taxon>Lophotrochozoa</taxon>
        <taxon>Annelida</taxon>
        <taxon>Polychaeta</taxon>
        <taxon>Sedentaria</taxon>
        <taxon>Scolecida</taxon>
        <taxon>Capitellidae</taxon>
        <taxon>Capitella</taxon>
    </lineage>
</organism>
<dbReference type="EMBL" id="KB308479">
    <property type="protein sequence ID" value="ELT97740.1"/>
    <property type="molecule type" value="Genomic_DNA"/>
</dbReference>
<name>R7U3J2_CAPTE</name>
<protein>
    <submittedName>
        <fullName evidence="1 2">Uncharacterized protein</fullName>
    </submittedName>
</protein>
<reference evidence="3" key="1">
    <citation type="submission" date="2012-12" db="EMBL/GenBank/DDBJ databases">
        <authorList>
            <person name="Hellsten U."/>
            <person name="Grimwood J."/>
            <person name="Chapman J.A."/>
            <person name="Shapiro H."/>
            <person name="Aerts A."/>
            <person name="Otillar R.P."/>
            <person name="Terry A.Y."/>
            <person name="Boore J.L."/>
            <person name="Simakov O."/>
            <person name="Marletaz F."/>
            <person name="Cho S.-J."/>
            <person name="Edsinger-Gonzales E."/>
            <person name="Havlak P."/>
            <person name="Kuo D.-H."/>
            <person name="Larsson T."/>
            <person name="Lv J."/>
            <person name="Arendt D."/>
            <person name="Savage R."/>
            <person name="Osoegawa K."/>
            <person name="de Jong P."/>
            <person name="Lindberg D.R."/>
            <person name="Seaver E.C."/>
            <person name="Weisblat D.A."/>
            <person name="Putnam N.H."/>
            <person name="Grigoriev I.V."/>
            <person name="Rokhsar D.S."/>
        </authorList>
    </citation>
    <scope>NUCLEOTIDE SEQUENCE</scope>
    <source>
        <strain evidence="3">I ESC-2004</strain>
    </source>
</reference>
<gene>
    <name evidence="1" type="ORF">CAPTEDRAFT_210132</name>
</gene>
<dbReference type="HOGENOM" id="CLU_089438_0_0_1"/>
<evidence type="ECO:0000313" key="2">
    <source>
        <dbReference type="EnsemblMetazoa" id="CapteP210132"/>
    </source>
</evidence>
<accession>R7U3J2</accession>
<keyword evidence="3" id="KW-1185">Reference proteome</keyword>
<dbReference type="Proteomes" id="UP000014760">
    <property type="component" value="Unassembled WGS sequence"/>
</dbReference>
<dbReference type="AlphaFoldDB" id="R7U3J2"/>
<dbReference type="EMBL" id="AMQN01002118">
    <property type="status" value="NOT_ANNOTATED_CDS"/>
    <property type="molecule type" value="Genomic_DNA"/>
</dbReference>
<evidence type="ECO:0000313" key="3">
    <source>
        <dbReference type="Proteomes" id="UP000014760"/>
    </source>
</evidence>